<evidence type="ECO:0000313" key="3">
    <source>
        <dbReference type="WBParaSite" id="PSU_v2.g8872.t1"/>
    </source>
</evidence>
<name>A0A914ZF12_9BILA</name>
<sequence>MLEPFDCSDSDIEDVVKPKRRRILLLSDESDGDHRDKSLQSSPKSLKLQKIPSSQWEWGCDATGNVKMRIIVYDKNDKNKVHEYRNGGKKLLCLGCNSKNGKYIWALRSDDVENPTISIPPPEKHVCKPRSLKEVREQQKNF</sequence>
<keyword evidence="2" id="KW-1185">Reference proteome</keyword>
<proteinExistence type="predicted"/>
<reference evidence="3" key="1">
    <citation type="submission" date="2022-11" db="UniProtKB">
        <authorList>
            <consortium name="WormBaseParasite"/>
        </authorList>
    </citation>
    <scope>IDENTIFICATION</scope>
</reference>
<protein>
    <submittedName>
        <fullName evidence="3">Uncharacterized protein</fullName>
    </submittedName>
</protein>
<organism evidence="2 3">
    <name type="scientific">Panagrolaimus superbus</name>
    <dbReference type="NCBI Taxonomy" id="310955"/>
    <lineage>
        <taxon>Eukaryota</taxon>
        <taxon>Metazoa</taxon>
        <taxon>Ecdysozoa</taxon>
        <taxon>Nematoda</taxon>
        <taxon>Chromadorea</taxon>
        <taxon>Rhabditida</taxon>
        <taxon>Tylenchina</taxon>
        <taxon>Panagrolaimomorpha</taxon>
        <taxon>Panagrolaimoidea</taxon>
        <taxon>Panagrolaimidae</taxon>
        <taxon>Panagrolaimus</taxon>
    </lineage>
</organism>
<accession>A0A914ZF12</accession>
<evidence type="ECO:0000313" key="2">
    <source>
        <dbReference type="Proteomes" id="UP000887577"/>
    </source>
</evidence>
<evidence type="ECO:0000256" key="1">
    <source>
        <dbReference type="SAM" id="MobiDB-lite"/>
    </source>
</evidence>
<dbReference type="WBParaSite" id="PSU_v2.g8872.t1">
    <property type="protein sequence ID" value="PSU_v2.g8872.t1"/>
    <property type="gene ID" value="PSU_v2.g8872"/>
</dbReference>
<feature type="region of interest" description="Disordered" evidence="1">
    <location>
        <begin position="26"/>
        <end position="46"/>
    </location>
</feature>
<dbReference type="AlphaFoldDB" id="A0A914ZF12"/>
<dbReference type="Proteomes" id="UP000887577">
    <property type="component" value="Unplaced"/>
</dbReference>